<dbReference type="Pfam" id="PF07894">
    <property type="entry name" value="SACK1"/>
    <property type="match status" value="1"/>
</dbReference>
<dbReference type="GO" id="GO:0019901">
    <property type="term" value="F:protein kinase binding"/>
    <property type="evidence" value="ECO:0007669"/>
    <property type="project" value="TreeGrafter"/>
</dbReference>
<dbReference type="GeneTree" id="ENSGT00940000157932"/>
<evidence type="ECO:0000313" key="7">
    <source>
        <dbReference type="Proteomes" id="UP000008672"/>
    </source>
</evidence>
<feature type="compositionally biased region" description="Polar residues" evidence="4">
    <location>
        <begin position="448"/>
        <end position="460"/>
    </location>
</feature>
<dbReference type="Gene3D" id="3.30.870.10">
    <property type="entry name" value="Endonuclease Chain A"/>
    <property type="match status" value="1"/>
</dbReference>
<evidence type="ECO:0000256" key="1">
    <source>
        <dbReference type="ARBA" id="ARBA00004496"/>
    </source>
</evidence>
<dbReference type="AlphaFoldDB" id="H3AVK3"/>
<dbReference type="GO" id="GO:0005737">
    <property type="term" value="C:cytoplasm"/>
    <property type="evidence" value="ECO:0007669"/>
    <property type="project" value="UniProtKB-SubCell"/>
</dbReference>
<sequence>MALSQVQCLDESNVNWRSSESKPEFFYSEDQRLAVESLLADGPDGFYETIKKCNIRDFLSELELQRIVQVVESYQPGSENIVRESSAPSTDGDVKERSHSLVYWPNRSDISVPELDLGWPDSVSYRGVTRANVYTQPPLEGQVHIKEVVRKMINQAQKVIGVVMDLFTDVDIFKDLLDISFKKKVPVYIILDHTNLKYFLQMCEKAKMHTGHLKNLRVRSIGGTEFYTRSATKIRGILSQKFLFVDGDKAITGSYSFTWSASRLDRNIITSLSGQAVEAFDNQFRELYLLSKEVNLNYIHLEDEPEPEPTPQVNAPQPPTSAAVAKKLINPKYALVRTNNSPDSSDKQSDKNSKQDGNKNLKGKKGKEVNQIDVKEEGPAIHPALLNMKRANMFDYLPTWVEPDPPSDLLGYINIREKDSKSTRIAIFESAESKKLRESVQQNATTVQPLNENGKVSSLPKTKHNEKDLAKPNIKESKISQEPVKDMQVPLPKPRTIYNVKSNVSAPQKELNQTTEAVDTMDGINGEVNHNEMYIEESNEPNEPPISTMNQVDYFDASVKTPKAHSESSTPTSDEYYECENNFLKRRSLDNGFNGIFKESQPNQDELRVSRGTFESP</sequence>
<reference evidence="7" key="1">
    <citation type="submission" date="2011-08" db="EMBL/GenBank/DDBJ databases">
        <title>The draft genome of Latimeria chalumnae.</title>
        <authorList>
            <person name="Di Palma F."/>
            <person name="Alfoldi J."/>
            <person name="Johnson J."/>
            <person name="Berlin A."/>
            <person name="Gnerre S."/>
            <person name="Jaffe D."/>
            <person name="MacCallum I."/>
            <person name="Young S."/>
            <person name="Walker B.J."/>
            <person name="Lander E."/>
            <person name="Lindblad-Toh K."/>
        </authorList>
    </citation>
    <scope>NUCLEOTIDE SEQUENCE [LARGE SCALE GENOMIC DNA]</scope>
    <source>
        <strain evidence="7">Wild caught</strain>
    </source>
</reference>
<keyword evidence="3" id="KW-0963">Cytoplasm</keyword>
<dbReference type="FunCoup" id="H3AVK3">
    <property type="interactions" value="1241"/>
</dbReference>
<dbReference type="FunFam" id="3.30.870.10:FF:000004">
    <property type="entry name" value="protein FAM83H isoform X2"/>
    <property type="match status" value="1"/>
</dbReference>
<dbReference type="EMBL" id="AFYH01084689">
    <property type="status" value="NOT_ANNOTATED_CDS"/>
    <property type="molecule type" value="Genomic_DNA"/>
</dbReference>
<dbReference type="HOGENOM" id="CLU_019056_1_0_1"/>
<dbReference type="PANTHER" id="PTHR16181">
    <property type="entry name" value="PROTEIN FAM83A-RELATED"/>
    <property type="match status" value="1"/>
</dbReference>
<dbReference type="SUPFAM" id="SSF56024">
    <property type="entry name" value="Phospholipase D/nuclease"/>
    <property type="match status" value="1"/>
</dbReference>
<feature type="region of interest" description="Disordered" evidence="4">
    <location>
        <begin position="336"/>
        <end position="369"/>
    </location>
</feature>
<organism evidence="6 7">
    <name type="scientific">Latimeria chalumnae</name>
    <name type="common">Coelacanth</name>
    <dbReference type="NCBI Taxonomy" id="7897"/>
    <lineage>
        <taxon>Eukaryota</taxon>
        <taxon>Metazoa</taxon>
        <taxon>Chordata</taxon>
        <taxon>Craniata</taxon>
        <taxon>Vertebrata</taxon>
        <taxon>Euteleostomi</taxon>
        <taxon>Coelacanthiformes</taxon>
        <taxon>Coelacanthidae</taxon>
        <taxon>Latimeria</taxon>
    </lineage>
</organism>
<accession>H3AVK3</accession>
<evidence type="ECO:0000256" key="4">
    <source>
        <dbReference type="SAM" id="MobiDB-lite"/>
    </source>
</evidence>
<dbReference type="EMBL" id="AFYH01084691">
    <property type="status" value="NOT_ANNOTATED_CDS"/>
    <property type="molecule type" value="Genomic_DNA"/>
</dbReference>
<dbReference type="OMA" id="DEYYECE"/>
<gene>
    <name evidence="6" type="primary">FAM83G</name>
</gene>
<dbReference type="InterPro" id="IPR050944">
    <property type="entry name" value="FAM83"/>
</dbReference>
<dbReference type="EMBL" id="AFYH01084692">
    <property type="status" value="NOT_ANNOTATED_CDS"/>
    <property type="molecule type" value="Genomic_DNA"/>
</dbReference>
<dbReference type="InParanoid" id="H3AVK3"/>
<dbReference type="EMBL" id="AFYH01084690">
    <property type="status" value="NOT_ANNOTATED_CDS"/>
    <property type="molecule type" value="Genomic_DNA"/>
</dbReference>
<dbReference type="InterPro" id="IPR012461">
    <property type="entry name" value="SACK1"/>
</dbReference>
<feature type="domain" description="Scaffolding anchor of CK1" evidence="5">
    <location>
        <begin position="15"/>
        <end position="292"/>
    </location>
</feature>
<proteinExistence type="inferred from homology"/>
<reference evidence="6" key="2">
    <citation type="submission" date="2025-08" db="UniProtKB">
        <authorList>
            <consortium name="Ensembl"/>
        </authorList>
    </citation>
    <scope>IDENTIFICATION</scope>
</reference>
<evidence type="ECO:0000259" key="5">
    <source>
        <dbReference type="Pfam" id="PF07894"/>
    </source>
</evidence>
<comment type="subcellular location">
    <subcellularLocation>
        <location evidence="1">Cytoplasm</location>
    </subcellularLocation>
</comment>
<feature type="region of interest" description="Disordered" evidence="4">
    <location>
        <begin position="448"/>
        <end position="468"/>
    </location>
</feature>
<name>H3AVK3_LATCH</name>
<dbReference type="Proteomes" id="UP000008672">
    <property type="component" value="Unassembled WGS sequence"/>
</dbReference>
<evidence type="ECO:0000256" key="2">
    <source>
        <dbReference type="ARBA" id="ARBA00006937"/>
    </source>
</evidence>
<comment type="similarity">
    <text evidence="2">Belongs to the FAM83 family.</text>
</comment>
<dbReference type="Ensembl" id="ENSLACT00000013771.1">
    <property type="protein sequence ID" value="ENSLACP00000013674.1"/>
    <property type="gene ID" value="ENSLACG00000012035.1"/>
</dbReference>
<keyword evidence="7" id="KW-1185">Reference proteome</keyword>
<feature type="region of interest" description="Disordered" evidence="4">
    <location>
        <begin position="592"/>
        <end position="617"/>
    </location>
</feature>
<evidence type="ECO:0000313" key="6">
    <source>
        <dbReference type="Ensembl" id="ENSLACP00000013674.1"/>
    </source>
</evidence>
<reference evidence="6" key="3">
    <citation type="submission" date="2025-09" db="UniProtKB">
        <authorList>
            <consortium name="Ensembl"/>
        </authorList>
    </citation>
    <scope>IDENTIFICATION</scope>
</reference>
<dbReference type="Bgee" id="ENSLACG00000012035">
    <property type="expression patterns" value="Expressed in pectoral fin and 3 other cell types or tissues"/>
</dbReference>
<evidence type="ECO:0000256" key="3">
    <source>
        <dbReference type="ARBA" id="ARBA00022490"/>
    </source>
</evidence>
<feature type="compositionally biased region" description="Basic and acidic residues" evidence="4">
    <location>
        <begin position="344"/>
        <end position="359"/>
    </location>
</feature>
<dbReference type="PANTHER" id="PTHR16181:SF29">
    <property type="entry name" value="PROTEIN FAM83A-RELATED"/>
    <property type="match status" value="1"/>
</dbReference>
<dbReference type="EMBL" id="AFYH01084688">
    <property type="status" value="NOT_ANNOTATED_CDS"/>
    <property type="molecule type" value="Genomic_DNA"/>
</dbReference>
<protein>
    <submittedName>
        <fullName evidence="6">Family with sequence similarity 83 member G</fullName>
    </submittedName>
</protein>
<dbReference type="GO" id="GO:0007165">
    <property type="term" value="P:signal transduction"/>
    <property type="evidence" value="ECO:0007669"/>
    <property type="project" value="TreeGrafter"/>
</dbReference>
<dbReference type="eggNOG" id="ENOG502QS42">
    <property type="taxonomic scope" value="Eukaryota"/>
</dbReference>